<protein>
    <submittedName>
        <fullName evidence="1">Uncharacterized protein</fullName>
    </submittedName>
</protein>
<dbReference type="Proteomes" id="UP000346198">
    <property type="component" value="Unassembled WGS sequence"/>
</dbReference>
<organism evidence="1 2">
    <name type="scientific">Pontiella sulfatireligans</name>
    <dbReference type="NCBI Taxonomy" id="2750658"/>
    <lineage>
        <taxon>Bacteria</taxon>
        <taxon>Pseudomonadati</taxon>
        <taxon>Kiritimatiellota</taxon>
        <taxon>Kiritimatiellia</taxon>
        <taxon>Kiritimatiellales</taxon>
        <taxon>Pontiellaceae</taxon>
        <taxon>Pontiella</taxon>
    </lineage>
</organism>
<proteinExistence type="predicted"/>
<gene>
    <name evidence="1" type="ORF">SCARR_03067</name>
</gene>
<reference evidence="1 2" key="1">
    <citation type="submission" date="2019-04" db="EMBL/GenBank/DDBJ databases">
        <authorList>
            <person name="Van Vliet M D."/>
        </authorList>
    </citation>
    <scope>NUCLEOTIDE SEQUENCE [LARGE SCALE GENOMIC DNA]</scope>
    <source>
        <strain evidence="1 2">F21</strain>
    </source>
</reference>
<sequence>MGVLNFNQQAVGPRFCATGLHPAEQRASAALELYRTTDHEDAVPHRHGALISERKPQRDDAPGRVGRFDLHGAAVRVDKGFHEAQA</sequence>
<evidence type="ECO:0000313" key="2">
    <source>
        <dbReference type="Proteomes" id="UP000346198"/>
    </source>
</evidence>
<name>A0A6C2ULL1_9BACT</name>
<dbReference type="EMBL" id="CAAHFH010000002">
    <property type="protein sequence ID" value="VGO20998.1"/>
    <property type="molecule type" value="Genomic_DNA"/>
</dbReference>
<evidence type="ECO:0000313" key="1">
    <source>
        <dbReference type="EMBL" id="VGO20998.1"/>
    </source>
</evidence>
<dbReference type="AlphaFoldDB" id="A0A6C2ULL1"/>
<keyword evidence="2" id="KW-1185">Reference proteome</keyword>
<accession>A0A6C2ULL1</accession>